<dbReference type="InterPro" id="IPR036178">
    <property type="entry name" value="Formintransfe-cycloase-like_sf"/>
</dbReference>
<evidence type="ECO:0000313" key="2">
    <source>
        <dbReference type="EMBL" id="SPF34257.1"/>
    </source>
</evidence>
<name>A0A2U3K3U6_9FIRM</name>
<protein>
    <submittedName>
        <fullName evidence="2">Putative methenyltetrahydrofolate cyclohydrolase</fullName>
        <ecNumber evidence="2">3.5.4.9</ecNumber>
    </submittedName>
</protein>
<evidence type="ECO:0000259" key="1">
    <source>
        <dbReference type="Pfam" id="PF04961"/>
    </source>
</evidence>
<sequence length="210" mass="22373">MDLRDMSLGEFVQEVASSSPAPGGGSVAAYAGAQGYALVAMVCRLTLGREKFSAVQDEVGALLEVAVARQERLLALVQEDTQGFFVVMEALGLPKLSDEDKRLRREALEKATLEAARIPLQTAKGCLAGLREMPSLLIKGNPNALSDMGVAALMFKSGLEGALYNVQINALGLKSLEAKELLLAECQIIREEGNQVFEACQGSLMSRLGS</sequence>
<proteinExistence type="predicted"/>
<dbReference type="EC" id="3.5.4.9" evidence="2"/>
<reference evidence="3" key="1">
    <citation type="submission" date="2018-02" db="EMBL/GenBank/DDBJ databases">
        <authorList>
            <person name="Hausmann B."/>
        </authorList>
    </citation>
    <scope>NUCLEOTIDE SEQUENCE [LARGE SCALE GENOMIC DNA]</scope>
    <source>
        <strain evidence="3">Peat soil MAG SbF1</strain>
    </source>
</reference>
<dbReference type="EMBL" id="OMOF01000034">
    <property type="protein sequence ID" value="SPF34257.1"/>
    <property type="molecule type" value="Genomic_DNA"/>
</dbReference>
<accession>A0A2U3K3U6</accession>
<feature type="domain" description="Cyclodeaminase/cyclohydrolase" evidence="1">
    <location>
        <begin position="7"/>
        <end position="187"/>
    </location>
</feature>
<keyword evidence="2" id="KW-0378">Hydrolase</keyword>
<dbReference type="Pfam" id="PF04961">
    <property type="entry name" value="FTCD_C"/>
    <property type="match status" value="1"/>
</dbReference>
<dbReference type="GO" id="GO:0004477">
    <property type="term" value="F:methenyltetrahydrofolate cyclohydrolase activity"/>
    <property type="evidence" value="ECO:0007669"/>
    <property type="project" value="UniProtKB-EC"/>
</dbReference>
<evidence type="ECO:0000313" key="3">
    <source>
        <dbReference type="Proteomes" id="UP000238916"/>
    </source>
</evidence>
<dbReference type="Gene3D" id="1.20.120.680">
    <property type="entry name" value="Formiminotetrahydrofolate cyclodeaminase monomer, up-and-down helical bundle"/>
    <property type="match status" value="1"/>
</dbReference>
<dbReference type="OrthoDB" id="7959174at2"/>
<dbReference type="SUPFAM" id="SSF101262">
    <property type="entry name" value="Methenyltetrahydrofolate cyclohydrolase-like"/>
    <property type="match status" value="1"/>
</dbReference>
<dbReference type="AlphaFoldDB" id="A0A2U3K3U6"/>
<dbReference type="InterPro" id="IPR007044">
    <property type="entry name" value="Cyclodeamin/CycHdrlase"/>
</dbReference>
<gene>
    <name evidence="2" type="primary">fchA_2</name>
    <name evidence="2" type="ORF">SBF1_1290017</name>
</gene>
<dbReference type="Proteomes" id="UP000238916">
    <property type="component" value="Unassembled WGS sequence"/>
</dbReference>
<organism evidence="2 3">
    <name type="scientific">Candidatus Desulfosporosinus infrequens</name>
    <dbReference type="NCBI Taxonomy" id="2043169"/>
    <lineage>
        <taxon>Bacteria</taxon>
        <taxon>Bacillati</taxon>
        <taxon>Bacillota</taxon>
        <taxon>Clostridia</taxon>
        <taxon>Eubacteriales</taxon>
        <taxon>Desulfitobacteriaceae</taxon>
        <taxon>Desulfosporosinus</taxon>
    </lineage>
</organism>